<proteinExistence type="inferred from homology"/>
<reference evidence="5 6" key="1">
    <citation type="submission" date="2021-04" db="EMBL/GenBank/DDBJ databases">
        <title>Ruania sp. nov., isolated from sandy soil of mangrove forest.</title>
        <authorList>
            <person name="Ge X."/>
            <person name="Huang R."/>
            <person name="Liu W."/>
        </authorList>
    </citation>
    <scope>NUCLEOTIDE SEQUENCE [LARGE SCALE GENOMIC DNA]</scope>
    <source>
        <strain evidence="5 6">N2-46</strain>
    </source>
</reference>
<evidence type="ECO:0000313" key="5">
    <source>
        <dbReference type="EMBL" id="MBZ2197844.1"/>
    </source>
</evidence>
<dbReference type="InterPro" id="IPR023582">
    <property type="entry name" value="Impact"/>
</dbReference>
<organism evidence="5 6">
    <name type="scientific">Occultella gossypii</name>
    <dbReference type="NCBI Taxonomy" id="2800820"/>
    <lineage>
        <taxon>Bacteria</taxon>
        <taxon>Bacillati</taxon>
        <taxon>Actinomycetota</taxon>
        <taxon>Actinomycetes</taxon>
        <taxon>Micrococcales</taxon>
        <taxon>Ruaniaceae</taxon>
        <taxon>Occultella</taxon>
    </lineage>
</organism>
<dbReference type="Proteomes" id="UP000826651">
    <property type="component" value="Unassembled WGS sequence"/>
</dbReference>
<dbReference type="InterPro" id="IPR036956">
    <property type="entry name" value="Impact_N_sf"/>
</dbReference>
<sequence length="224" mass="23443">MTDLTLRGGPGARVDAETEVKRSRFLCRLVRVSDEEEARAAVEQARKEHHSARHHCSAFVLGGSGEPGQVRRSNDDGEPSGTAGAPMLEALTGRGLIDCVAVVTRYFGGVLLGAGGLVRAYSDAVLAAVDAAAADALLVARERRDLFSVALPHADAGRVEAELRRHAGVVVLDTTYAERAVLRLAGDGGELESLVAAATAGAGEVVPLGHEWVDVETTGPSERM</sequence>
<dbReference type="InterPro" id="IPR020568">
    <property type="entry name" value="Ribosomal_Su5_D2-typ_SF"/>
</dbReference>
<feature type="domain" description="Impact N-terminal" evidence="3">
    <location>
        <begin position="21"/>
        <end position="128"/>
    </location>
</feature>
<name>A0ABS7SDM4_9MICO</name>
<evidence type="ECO:0000259" key="3">
    <source>
        <dbReference type="Pfam" id="PF01205"/>
    </source>
</evidence>
<evidence type="ECO:0000256" key="1">
    <source>
        <dbReference type="ARBA" id="ARBA00007665"/>
    </source>
</evidence>
<feature type="domain" description="UPF0029" evidence="4">
    <location>
        <begin position="149"/>
        <end position="197"/>
    </location>
</feature>
<comment type="similarity">
    <text evidence="1">Belongs to the IMPACT family.</text>
</comment>
<dbReference type="PROSITE" id="PS00910">
    <property type="entry name" value="UPF0029"/>
    <property type="match status" value="1"/>
</dbReference>
<dbReference type="EMBL" id="JAGSHT010000016">
    <property type="protein sequence ID" value="MBZ2197844.1"/>
    <property type="molecule type" value="Genomic_DNA"/>
</dbReference>
<keyword evidence="6" id="KW-1185">Reference proteome</keyword>
<dbReference type="PANTHER" id="PTHR16301:SF20">
    <property type="entry name" value="IMPACT FAMILY MEMBER YIGZ"/>
    <property type="match status" value="1"/>
</dbReference>
<dbReference type="InterPro" id="IPR015269">
    <property type="entry name" value="UPF0029_Impact_C"/>
</dbReference>
<dbReference type="Pfam" id="PF09186">
    <property type="entry name" value="DUF1949"/>
    <property type="match status" value="1"/>
</dbReference>
<dbReference type="InterPro" id="IPR020569">
    <property type="entry name" value="UPF0029_Impact_CS"/>
</dbReference>
<dbReference type="PANTHER" id="PTHR16301">
    <property type="entry name" value="IMPACT-RELATED"/>
    <property type="match status" value="1"/>
</dbReference>
<evidence type="ECO:0000313" key="6">
    <source>
        <dbReference type="Proteomes" id="UP000826651"/>
    </source>
</evidence>
<comment type="caution">
    <text evidence="5">The sequence shown here is derived from an EMBL/GenBank/DDBJ whole genome shotgun (WGS) entry which is preliminary data.</text>
</comment>
<feature type="region of interest" description="Disordered" evidence="2">
    <location>
        <begin position="59"/>
        <end position="84"/>
    </location>
</feature>
<gene>
    <name evidence="5" type="ORF">KCQ71_16910</name>
</gene>
<accession>A0ABS7SDM4</accession>
<evidence type="ECO:0000256" key="2">
    <source>
        <dbReference type="SAM" id="MobiDB-lite"/>
    </source>
</evidence>
<dbReference type="InterPro" id="IPR001498">
    <property type="entry name" value="Impact_N"/>
</dbReference>
<dbReference type="SUPFAM" id="SSF54211">
    <property type="entry name" value="Ribosomal protein S5 domain 2-like"/>
    <property type="match status" value="1"/>
</dbReference>
<dbReference type="Pfam" id="PF01205">
    <property type="entry name" value="Impact_N"/>
    <property type="match status" value="1"/>
</dbReference>
<dbReference type="Gene3D" id="3.30.230.30">
    <property type="entry name" value="Impact, N-terminal domain"/>
    <property type="match status" value="1"/>
</dbReference>
<protein>
    <submittedName>
        <fullName evidence="5">YigZ family protein</fullName>
    </submittedName>
</protein>
<dbReference type="RefSeq" id="WP_223408030.1">
    <property type="nucleotide sequence ID" value="NZ_JAGSHT010000016.1"/>
</dbReference>
<evidence type="ECO:0000259" key="4">
    <source>
        <dbReference type="Pfam" id="PF09186"/>
    </source>
</evidence>